<protein>
    <submittedName>
        <fullName evidence="2">Uncharacterized protein</fullName>
    </submittedName>
</protein>
<evidence type="ECO:0000256" key="1">
    <source>
        <dbReference type="SAM" id="MobiDB-lite"/>
    </source>
</evidence>
<feature type="region of interest" description="Disordered" evidence="1">
    <location>
        <begin position="1"/>
        <end position="42"/>
    </location>
</feature>
<reference evidence="2" key="1">
    <citation type="submission" date="2018-05" db="EMBL/GenBank/DDBJ databases">
        <authorList>
            <person name="Lanie J.A."/>
            <person name="Ng W.-L."/>
            <person name="Kazmierczak K.M."/>
            <person name="Andrzejewski T.M."/>
            <person name="Davidsen T.M."/>
            <person name="Wayne K.J."/>
            <person name="Tettelin H."/>
            <person name="Glass J.I."/>
            <person name="Rusch D."/>
            <person name="Podicherti R."/>
            <person name="Tsui H.-C.T."/>
            <person name="Winkler M.E."/>
        </authorList>
    </citation>
    <scope>NUCLEOTIDE SEQUENCE</scope>
</reference>
<name>A0A383BPI6_9ZZZZ</name>
<organism evidence="2">
    <name type="scientific">marine metagenome</name>
    <dbReference type="NCBI Taxonomy" id="408172"/>
    <lineage>
        <taxon>unclassified sequences</taxon>
        <taxon>metagenomes</taxon>
        <taxon>ecological metagenomes</taxon>
    </lineage>
</organism>
<sequence length="60" mass="6299">MENHQLAFLTLAHHSSSSSARAGSHAPARGDGHTPVHGSVTSVAWPSETRSFSFASSHSE</sequence>
<dbReference type="AlphaFoldDB" id="A0A383BPI6"/>
<gene>
    <name evidence="2" type="ORF">METZ01_LOCUS474079</name>
</gene>
<proteinExistence type="predicted"/>
<feature type="compositionally biased region" description="Low complexity" evidence="1">
    <location>
        <begin position="12"/>
        <end position="27"/>
    </location>
</feature>
<dbReference type="EMBL" id="UINC01201748">
    <property type="protein sequence ID" value="SVE21225.1"/>
    <property type="molecule type" value="Genomic_DNA"/>
</dbReference>
<feature type="non-terminal residue" evidence="2">
    <location>
        <position position="60"/>
    </location>
</feature>
<evidence type="ECO:0000313" key="2">
    <source>
        <dbReference type="EMBL" id="SVE21225.1"/>
    </source>
</evidence>
<accession>A0A383BPI6</accession>